<feature type="region of interest" description="Disordered" evidence="7">
    <location>
        <begin position="1"/>
        <end position="142"/>
    </location>
</feature>
<dbReference type="Proteomes" id="UP000324897">
    <property type="component" value="Unassembled WGS sequence"/>
</dbReference>
<keyword evidence="4" id="KW-0747">Spliceosome</keyword>
<feature type="compositionally biased region" description="Basic and acidic residues" evidence="7">
    <location>
        <begin position="107"/>
        <end position="119"/>
    </location>
</feature>
<dbReference type="GO" id="GO:0003676">
    <property type="term" value="F:nucleic acid binding"/>
    <property type="evidence" value="ECO:0007669"/>
    <property type="project" value="InterPro"/>
</dbReference>
<comment type="subcellular location">
    <subcellularLocation>
        <location evidence="1">Nucleus</location>
    </subcellularLocation>
</comment>
<dbReference type="Gramene" id="TVU34899">
    <property type="protein sequence ID" value="TVU34899"/>
    <property type="gene ID" value="EJB05_16755"/>
</dbReference>
<dbReference type="PANTHER" id="PTHR23329">
    <property type="entry name" value="TUFTELIN-INTERACTING PROTEIN 11-RELATED"/>
    <property type="match status" value="1"/>
</dbReference>
<keyword evidence="6" id="KW-0539">Nucleus</keyword>
<feature type="compositionally biased region" description="Basic and acidic residues" evidence="7">
    <location>
        <begin position="1"/>
        <end position="19"/>
    </location>
</feature>
<sequence>MDGGFKDGRQRAPSTRHDAIYGIFAESESDSDDNDGSRHRKRRKGASEPNLSKPVLFVSAGNDMPSQGPERASTSDPASASAAGANEEEEDMEPLPTAFGKTVNDGARARREEKERERAAAPARRRQASGSAGDPAPVMGSLGANATVANMMRGMGYEQGKGLGKDGQGNPEPVEIVMRPKNAGLGSVEAFRRPKPIASSAKENMPPPWQSTKEQQPRWSKKASARRGPVRTKHEALAVRAEQEEQEQQPAVVQKLIDMRGPQPRVLTTLERLNDEPMQEMAVADDAPMPELRYNVRLLVDGAEADVVRLDAHLRRERETAASLAREKEKLSSHAASQLRQMQVMEAIEAALDHVRVDEAAGALTLNGLLHTFRDLKARFTEEFKMCGIAWIACQFAHPLLLRAFHGWQPLEDPSFGLPVMSSWKDLLDHDQPYDFSHGAASMAPYAQLVSEVILPAVRTAGTNSWEARDPEPMLRLLVTWERVLPPAVLQSILEHVVMPKLSAAVDSWDPRREQVPIHAWVHPWLDVLEQTSVQALCHSIRYKMSSALQAWQAHDQSAHALLSPWKTVFGPAIWNDLTVRYIVPKLKTALQEFQINPADQKLDQFNWVMVWASDIPLQLMARILEADFFSKWQRVLYHWLCSPNPDFNEIINWYEGWKGLFPPELVANERIQAQLAVGLDMMNQAAEGLQAVQPGARGNLGCSIPSEKRQKLDAAQLPRCSEETGTAMADLSFKECIQAFAMDRGLLFQPRVGKLYSGMPVYQFGTASICIDSVKRVVYAQLPKETERWAAVSLKQLMGMNLMERTR</sequence>
<feature type="compositionally biased region" description="Low complexity" evidence="7">
    <location>
        <begin position="72"/>
        <end position="85"/>
    </location>
</feature>
<dbReference type="InterPro" id="IPR000467">
    <property type="entry name" value="G_patch_dom"/>
</dbReference>
<protein>
    <recommendedName>
        <fullName evidence="8">G-patch domain-containing protein</fullName>
    </recommendedName>
</protein>
<evidence type="ECO:0000256" key="4">
    <source>
        <dbReference type="ARBA" id="ARBA00022728"/>
    </source>
</evidence>
<dbReference type="InterPro" id="IPR024933">
    <property type="entry name" value="TFP11"/>
</dbReference>
<feature type="non-terminal residue" evidence="9">
    <location>
        <position position="1"/>
    </location>
</feature>
<evidence type="ECO:0000256" key="2">
    <source>
        <dbReference type="ARBA" id="ARBA00010900"/>
    </source>
</evidence>
<dbReference type="EMBL" id="RWGY01000009">
    <property type="protein sequence ID" value="TVU34899.1"/>
    <property type="molecule type" value="Genomic_DNA"/>
</dbReference>
<feature type="region of interest" description="Disordered" evidence="7">
    <location>
        <begin position="198"/>
        <end position="232"/>
    </location>
</feature>
<evidence type="ECO:0000259" key="8">
    <source>
        <dbReference type="PROSITE" id="PS50174"/>
    </source>
</evidence>
<organism evidence="9 10">
    <name type="scientific">Eragrostis curvula</name>
    <name type="common">weeping love grass</name>
    <dbReference type="NCBI Taxonomy" id="38414"/>
    <lineage>
        <taxon>Eukaryota</taxon>
        <taxon>Viridiplantae</taxon>
        <taxon>Streptophyta</taxon>
        <taxon>Embryophyta</taxon>
        <taxon>Tracheophyta</taxon>
        <taxon>Spermatophyta</taxon>
        <taxon>Magnoliopsida</taxon>
        <taxon>Liliopsida</taxon>
        <taxon>Poales</taxon>
        <taxon>Poaceae</taxon>
        <taxon>PACMAD clade</taxon>
        <taxon>Chloridoideae</taxon>
        <taxon>Eragrostideae</taxon>
        <taxon>Eragrostidinae</taxon>
        <taxon>Eragrostis</taxon>
    </lineage>
</organism>
<dbReference type="Pfam" id="PF07842">
    <property type="entry name" value="GCFC"/>
    <property type="match status" value="1"/>
</dbReference>
<dbReference type="OrthoDB" id="4822at2759"/>
<dbReference type="GO" id="GO:0000390">
    <property type="term" value="P:spliceosomal complex disassembly"/>
    <property type="evidence" value="ECO:0007669"/>
    <property type="project" value="InterPro"/>
</dbReference>
<reference evidence="9 10" key="1">
    <citation type="journal article" date="2019" name="Sci. Rep.">
        <title>A high-quality genome of Eragrostis curvula grass provides insights into Poaceae evolution and supports new strategies to enhance forage quality.</title>
        <authorList>
            <person name="Carballo J."/>
            <person name="Santos B.A.C.M."/>
            <person name="Zappacosta D."/>
            <person name="Garbus I."/>
            <person name="Selva J.P."/>
            <person name="Gallo C.A."/>
            <person name="Diaz A."/>
            <person name="Albertini E."/>
            <person name="Caccamo M."/>
            <person name="Echenique V."/>
        </authorList>
    </citation>
    <scope>NUCLEOTIDE SEQUENCE [LARGE SCALE GENOMIC DNA]</scope>
    <source>
        <strain evidence="10">cv. Victoria</strain>
        <tissue evidence="9">Leaf</tissue>
    </source>
</reference>
<keyword evidence="3" id="KW-0507">mRNA processing</keyword>
<evidence type="ECO:0000256" key="5">
    <source>
        <dbReference type="ARBA" id="ARBA00023187"/>
    </source>
</evidence>
<feature type="domain" description="G-patch" evidence="8">
    <location>
        <begin position="144"/>
        <end position="190"/>
    </location>
</feature>
<dbReference type="PROSITE" id="PS50174">
    <property type="entry name" value="G_PATCH"/>
    <property type="match status" value="1"/>
</dbReference>
<comment type="caution">
    <text evidence="9">The sequence shown here is derived from an EMBL/GenBank/DDBJ whole genome shotgun (WGS) entry which is preliminary data.</text>
</comment>
<dbReference type="PIRSF" id="PIRSF017706">
    <property type="entry name" value="TFIP11"/>
    <property type="match status" value="1"/>
</dbReference>
<keyword evidence="5" id="KW-0508">mRNA splicing</keyword>
<gene>
    <name evidence="9" type="ORF">EJB05_16755</name>
</gene>
<dbReference type="Pfam" id="PF12457">
    <property type="entry name" value="TIP_N"/>
    <property type="match status" value="1"/>
</dbReference>
<evidence type="ECO:0000256" key="1">
    <source>
        <dbReference type="ARBA" id="ARBA00004123"/>
    </source>
</evidence>
<dbReference type="InterPro" id="IPR022159">
    <property type="entry name" value="STIP/TFIP11_N"/>
</dbReference>
<dbReference type="AlphaFoldDB" id="A0A5J9VFI7"/>
<name>A0A5J9VFI7_9POAL</name>
<comment type="similarity">
    <text evidence="2">Belongs to the TFP11/STIP family.</text>
</comment>
<feature type="compositionally biased region" description="Basic residues" evidence="7">
    <location>
        <begin position="219"/>
        <end position="231"/>
    </location>
</feature>
<dbReference type="PANTHER" id="PTHR23329:SF1">
    <property type="entry name" value="TUFTELIN-INTERACTING PROTEIN 11"/>
    <property type="match status" value="1"/>
</dbReference>
<proteinExistence type="inferred from homology"/>
<dbReference type="GO" id="GO:0071008">
    <property type="term" value="C:U2-type post-mRNA release spliceosomal complex"/>
    <property type="evidence" value="ECO:0007669"/>
    <property type="project" value="TreeGrafter"/>
</dbReference>
<evidence type="ECO:0000313" key="10">
    <source>
        <dbReference type="Proteomes" id="UP000324897"/>
    </source>
</evidence>
<keyword evidence="10" id="KW-1185">Reference proteome</keyword>
<dbReference type="InterPro" id="IPR045211">
    <property type="entry name" value="TFP11/STIP/Ntr1"/>
</dbReference>
<evidence type="ECO:0000256" key="6">
    <source>
        <dbReference type="ARBA" id="ARBA00023242"/>
    </source>
</evidence>
<evidence type="ECO:0000256" key="7">
    <source>
        <dbReference type="SAM" id="MobiDB-lite"/>
    </source>
</evidence>
<accession>A0A5J9VFI7</accession>
<evidence type="ECO:0000256" key="3">
    <source>
        <dbReference type="ARBA" id="ARBA00022664"/>
    </source>
</evidence>
<dbReference type="InterPro" id="IPR022783">
    <property type="entry name" value="GCFC_dom"/>
</dbReference>
<dbReference type="Pfam" id="PF01585">
    <property type="entry name" value="G-patch"/>
    <property type="match status" value="1"/>
</dbReference>
<dbReference type="SMART" id="SM00443">
    <property type="entry name" value="G_patch"/>
    <property type="match status" value="1"/>
</dbReference>
<evidence type="ECO:0000313" key="9">
    <source>
        <dbReference type="EMBL" id="TVU34899.1"/>
    </source>
</evidence>